<sequence length="232" mass="25992">MQLRDPEVRPGQFLLRETHSWQLSSVMSVDRNGSLHDPGLVRKVEHRSRTWIPADFEQEWVQLRITTGAYEWVRGDEQRGREFGLDPVVPETAVHRAPRGEFFGAHPGGWMTPNPEWLAALPADREELYRKLRADTAGRGRDPDLQVVVYATAALRSGIVPAPVRSTIYQALALVPGMVVTETSFRLSRAGTTTELELDPDTGLVVAEHDQSGDLPRTTTTTRTLVVDEIVY</sequence>
<proteinExistence type="predicted"/>
<protein>
    <submittedName>
        <fullName evidence="1">Uncharacterized protein</fullName>
    </submittedName>
</protein>
<comment type="caution">
    <text evidence="1">The sequence shown here is derived from an EMBL/GenBank/DDBJ whole genome shotgun (WGS) entry which is preliminary data.</text>
</comment>
<reference evidence="1 2" key="1">
    <citation type="submission" date="2020-08" db="EMBL/GenBank/DDBJ databases">
        <title>Genomic Encyclopedia of Archaeal and Bacterial Type Strains, Phase II (KMG-II): from individual species to whole genera.</title>
        <authorList>
            <person name="Goeker M."/>
        </authorList>
    </citation>
    <scope>NUCLEOTIDE SEQUENCE [LARGE SCALE GENOMIC DNA]</scope>
    <source>
        <strain evidence="1 2">DSM 43850</strain>
    </source>
</reference>
<keyword evidence="2" id="KW-1185">Reference proteome</keyword>
<accession>A0ABR6BWB0</accession>
<organism evidence="1 2">
    <name type="scientific">Kutzneria viridogrisea</name>
    <dbReference type="NCBI Taxonomy" id="47990"/>
    <lineage>
        <taxon>Bacteria</taxon>
        <taxon>Bacillati</taxon>
        <taxon>Actinomycetota</taxon>
        <taxon>Actinomycetes</taxon>
        <taxon>Pseudonocardiales</taxon>
        <taxon>Pseudonocardiaceae</taxon>
        <taxon>Kutzneria</taxon>
    </lineage>
</organism>
<evidence type="ECO:0000313" key="2">
    <source>
        <dbReference type="Proteomes" id="UP000517916"/>
    </source>
</evidence>
<dbReference type="EMBL" id="JACJID010000008">
    <property type="protein sequence ID" value="MBA8931187.1"/>
    <property type="molecule type" value="Genomic_DNA"/>
</dbReference>
<dbReference type="RefSeq" id="WP_182840258.1">
    <property type="nucleotide sequence ID" value="NZ_BAAABQ010000097.1"/>
</dbReference>
<name>A0ABR6BWB0_9PSEU</name>
<gene>
    <name evidence="1" type="ORF">BC739_008434</name>
</gene>
<evidence type="ECO:0000313" key="1">
    <source>
        <dbReference type="EMBL" id="MBA8931187.1"/>
    </source>
</evidence>
<dbReference type="Proteomes" id="UP000517916">
    <property type="component" value="Unassembled WGS sequence"/>
</dbReference>